<organism evidence="1 2">
    <name type="scientific">Apple rubbery wood virus 2</name>
    <dbReference type="NCBI Taxonomy" id="2164103"/>
    <lineage>
        <taxon>Viruses</taxon>
        <taxon>Riboviria</taxon>
        <taxon>Orthornavirae</taxon>
        <taxon>Negarnaviricota</taxon>
        <taxon>Polyploviricotina</taxon>
        <taxon>Bunyaviricetes</taxon>
        <taxon>Hareavirales</taxon>
        <taxon>Phenuiviridae</taxon>
        <taxon>Rubodvirus</taxon>
        <taxon>Rubodvirus prosserense</taxon>
    </lineage>
</organism>
<reference evidence="1 2" key="1">
    <citation type="submission" date="2017-05" db="EMBL/GenBank/DDBJ databases">
        <title>Discovery of negative sense RNA viruses associated with Apple Rubbery Wood and Apple Flat Limb Diseases by Next Generation Sequencing.</title>
        <authorList>
            <person name="Rott M.E."/>
            <person name="Kesanakurti P."/>
            <person name="Boyes I."/>
            <person name="Bewarth C."/>
            <person name="Jelkman W."/>
        </authorList>
    </citation>
    <scope>NUCLEOTIDE SEQUENCE [LARGE SCALE GENOMIC DNA]</scope>
    <source>
        <strain evidence="1">R12</strain>
    </source>
</reference>
<sequence>MAFTIFGIMILLVSMVLTGKGDIPFSEESKLPVYEDDERKREILERAKGNPELLKAYTEAISNKDIWAKTKVDEYLHDNIDKTDITLGKMYSLKDFRVKKTYEQDLQVKGGTIDVIYHPIDPNERIRKRKHYRTVHLDGIEVNCESLMPRGSEGFAILTLYDERFVSQEKGFLGLIGFPLSHGVSNASLKVNYSISTFDEVNWVAVITVYDHNLRDDMRPCNFHLKAHYKYTNNVSRFLKNVDETEVGSFKIKIQNDKKGFAEESIRNSLDYSMSILTNKKFMKKLSERELNCLRRCKSSIIERSRTIPNYEASCSYSNASSSSVRLHDNIKPSNDLDSKINFKNLEDSDKEEFLMEQLNILKMEGKHVDKPRKLKL</sequence>
<dbReference type="RefSeq" id="YP_010087317.1">
    <property type="nucleotide sequence ID" value="NC_055536.1"/>
</dbReference>
<evidence type="ECO:0000313" key="1">
    <source>
        <dbReference type="EMBL" id="AWC67528.1"/>
    </source>
</evidence>
<dbReference type="Pfam" id="PF01107">
    <property type="entry name" value="MP"/>
    <property type="match status" value="1"/>
</dbReference>
<dbReference type="EMBL" id="MF062142">
    <property type="protein sequence ID" value="AWC67528.1"/>
    <property type="molecule type" value="Genomic_RNA"/>
</dbReference>
<proteinExistence type="predicted"/>
<gene>
    <name evidence="1" type="primary">MP</name>
</gene>
<dbReference type="Proteomes" id="UP000501884">
    <property type="component" value="Genome"/>
</dbReference>
<dbReference type="InterPro" id="IPR028919">
    <property type="entry name" value="Viral_movement"/>
</dbReference>
<accession>A0A2S1B5M8</accession>
<dbReference type="KEGG" id="vg:65246883"/>
<name>A0A2S1B5M8_9VIRU</name>
<dbReference type="GeneID" id="65246883"/>
<evidence type="ECO:0000313" key="2">
    <source>
        <dbReference type="Proteomes" id="UP000501884"/>
    </source>
</evidence>
<keyword evidence="2" id="KW-1185">Reference proteome</keyword>
<protein>
    <submittedName>
        <fullName evidence="1">Movement protein</fullName>
    </submittedName>
</protein>